<feature type="compositionally biased region" description="Basic and acidic residues" evidence="1">
    <location>
        <begin position="192"/>
        <end position="209"/>
    </location>
</feature>
<feature type="region of interest" description="Disordered" evidence="1">
    <location>
        <begin position="67"/>
        <end position="94"/>
    </location>
</feature>
<dbReference type="Pfam" id="PF04988">
    <property type="entry name" value="AKAP95"/>
    <property type="match status" value="1"/>
</dbReference>
<dbReference type="AlphaFoldDB" id="A0A8J4TE43"/>
<evidence type="ECO:0000313" key="2">
    <source>
        <dbReference type="EMBL" id="KAF5893515.1"/>
    </source>
</evidence>
<evidence type="ECO:0000256" key="1">
    <source>
        <dbReference type="SAM" id="MobiDB-lite"/>
    </source>
</evidence>
<dbReference type="Proteomes" id="UP000727407">
    <property type="component" value="Unassembled WGS sequence"/>
</dbReference>
<name>A0A8J4TE43_CLAMG</name>
<feature type="region of interest" description="Disordered" evidence="1">
    <location>
        <begin position="129"/>
        <end position="152"/>
    </location>
</feature>
<gene>
    <name evidence="2" type="ORF">DAT39_016774</name>
</gene>
<protein>
    <submittedName>
        <fullName evidence="2">A-kinase anchor protein 8-like isoform X1</fullName>
    </submittedName>
</protein>
<accession>A0A8J4TE43</accession>
<dbReference type="GO" id="GO:0003677">
    <property type="term" value="F:DNA binding"/>
    <property type="evidence" value="ECO:0007669"/>
    <property type="project" value="InterPro"/>
</dbReference>
<proteinExistence type="predicted"/>
<feature type="region of interest" description="Disordered" evidence="1">
    <location>
        <begin position="183"/>
        <end position="221"/>
    </location>
</feature>
<dbReference type="InterPro" id="IPR007071">
    <property type="entry name" value="AKAP95"/>
</dbReference>
<comment type="caution">
    <text evidence="2">The sequence shown here is derived from an EMBL/GenBank/DDBJ whole genome shotgun (WGS) entry which is preliminary data.</text>
</comment>
<dbReference type="OrthoDB" id="8923935at2759"/>
<sequence length="390" mass="44282">MAGSGVGSGGVVTNQVDQQITALNQQASREGHGNRDKRFLQLTCPHILDIYKPDDFISDEMSSYGSVDFESSATSSRKEPEAEPAVISRRKERARIRRRRSKVLKAAVKSLAAQALSFQATEMLKLERKESSSSAVGGPECKKPECSGDSPNNMEAAEMPETLLTISNAEAEEQSIVVNRETLNEEQSGPESAHDHVTNRTEQQDEHVNPPDGAQEEPRCPENPEMKITVQRIDFVCSVCKFHSFYKEKFAAHLESEFHKDHFRFLSEHLPKTTVDFLQLYFGNKHKKVEDFVDQIPDHRAAVCQLYEDRDRTQGIGMEHFMRKVEAAHCLACDSCFPMQHSLLQSHLRSPHHKHKCKLMMEESKNSGLAYARRILSRSSLRKNLRLYRK</sequence>
<dbReference type="PANTHER" id="PTHR12190">
    <property type="entry name" value="A-KINASE ANCHOR PROTEIN AKAP 8"/>
    <property type="match status" value="1"/>
</dbReference>
<dbReference type="EMBL" id="QNUK01000429">
    <property type="protein sequence ID" value="KAF5893515.1"/>
    <property type="molecule type" value="Genomic_DNA"/>
</dbReference>
<dbReference type="GO" id="GO:0005634">
    <property type="term" value="C:nucleus"/>
    <property type="evidence" value="ECO:0007669"/>
    <property type="project" value="InterPro"/>
</dbReference>
<keyword evidence="3" id="KW-1185">Reference proteome</keyword>
<organism evidence="2 3">
    <name type="scientific">Clarias magur</name>
    <name type="common">Asian catfish</name>
    <name type="synonym">Macropteronotus magur</name>
    <dbReference type="NCBI Taxonomy" id="1594786"/>
    <lineage>
        <taxon>Eukaryota</taxon>
        <taxon>Metazoa</taxon>
        <taxon>Chordata</taxon>
        <taxon>Craniata</taxon>
        <taxon>Vertebrata</taxon>
        <taxon>Euteleostomi</taxon>
        <taxon>Actinopterygii</taxon>
        <taxon>Neopterygii</taxon>
        <taxon>Teleostei</taxon>
        <taxon>Ostariophysi</taxon>
        <taxon>Siluriformes</taxon>
        <taxon>Clariidae</taxon>
        <taxon>Clarias</taxon>
    </lineage>
</organism>
<evidence type="ECO:0000313" key="3">
    <source>
        <dbReference type="Proteomes" id="UP000727407"/>
    </source>
</evidence>
<reference evidence="2" key="1">
    <citation type="submission" date="2020-07" db="EMBL/GenBank/DDBJ databases">
        <title>Clarias magur genome sequencing, assembly and annotation.</title>
        <authorList>
            <person name="Kushwaha B."/>
            <person name="Kumar R."/>
            <person name="Das P."/>
            <person name="Joshi C.G."/>
            <person name="Kumar D."/>
            <person name="Nagpure N.S."/>
            <person name="Pandey M."/>
            <person name="Agarwal S."/>
            <person name="Srivastava S."/>
            <person name="Singh M."/>
            <person name="Sahoo L."/>
            <person name="Jayasankar P."/>
            <person name="Meher P.K."/>
            <person name="Koringa P.G."/>
            <person name="Iquebal M.A."/>
            <person name="Das S.P."/>
            <person name="Bit A."/>
            <person name="Patnaik S."/>
            <person name="Patel N."/>
            <person name="Shah T.M."/>
            <person name="Hinsu A."/>
            <person name="Jena J.K."/>
        </authorList>
    </citation>
    <scope>NUCLEOTIDE SEQUENCE</scope>
    <source>
        <strain evidence="2">CIFAMagur01</strain>
        <tissue evidence="2">Testis</tissue>
    </source>
</reference>
<dbReference type="PANTHER" id="PTHR12190:SF4">
    <property type="entry name" value="A-KINASE ANCHOR PROTEIN 8-LIKE"/>
    <property type="match status" value="1"/>
</dbReference>
<feature type="non-terminal residue" evidence="2">
    <location>
        <position position="390"/>
    </location>
</feature>